<dbReference type="PANTHER" id="PTHR31625">
    <property type="match status" value="1"/>
</dbReference>
<dbReference type="Gene3D" id="3.30.559.10">
    <property type="entry name" value="Chloramphenicol acetyltransferase-like domain"/>
    <property type="match status" value="2"/>
</dbReference>
<dbReference type="AlphaFoldDB" id="A0A4S4EQA5"/>
<dbReference type="STRING" id="542762.A0A4S4EQA5"/>
<evidence type="ECO:0000256" key="2">
    <source>
        <dbReference type="ARBA" id="ARBA00023315"/>
    </source>
</evidence>
<sequence length="465" mass="52121">MASSSHKFKVLEQRKISPPPGSVPSTTLPLTFFDIPWLLFTPSQPLFFYDFPHSTTTTTTTTLLSNLKHSLSLTLQNFFPLAGNLTTPPPPTKPHLIYTDSDSISFTVVESTADFNHLSGHHQRHVQEFHHLVPTLPPSVSDSDPHVHPLLAVQVTLFSEYGICIGFTFLHVAADGRTFDNFLKSWASICRVGLDPNLLPSYDRSVIKDPNGIEPILLKQWWYQRSTREDLMDQNGSRLEDRVRATFVVGQPDMEKLKQWILTRSNKLFGSYPLYLSPYVVTCACIWACLTKIRCSNIKSLSKLDPHYFGFIAGGMTRLGYAVPDTYLGNCVSFGRSMAMGSELMGEDGILIAAKAIGDTIKKLNGAVLGGAENWISDWEELFGSDLHVRVTGSPKLDLYGLDFGWGRPRKIEEIAIDRTHEVSLTESRDGEGGMETEEKPKRRKKDEEEEEEKEGGRLRATREG</sequence>
<evidence type="ECO:0000313" key="5">
    <source>
        <dbReference type="Proteomes" id="UP000306102"/>
    </source>
</evidence>
<keyword evidence="2" id="KW-0012">Acyltransferase</keyword>
<comment type="caution">
    <text evidence="4">The sequence shown here is derived from an EMBL/GenBank/DDBJ whole genome shotgun (WGS) entry which is preliminary data.</text>
</comment>
<dbReference type="EMBL" id="SDRB02002749">
    <property type="protein sequence ID" value="THG18939.1"/>
    <property type="molecule type" value="Genomic_DNA"/>
</dbReference>
<accession>A0A4S4EQA5</accession>
<dbReference type="Proteomes" id="UP000306102">
    <property type="component" value="Unassembled WGS sequence"/>
</dbReference>
<protein>
    <recommendedName>
        <fullName evidence="6">Anthocyanin 5-aromatic acyltransferase</fullName>
    </recommendedName>
</protein>
<dbReference type="InterPro" id="IPR051504">
    <property type="entry name" value="Plant_metabolite_acyltrans"/>
</dbReference>
<keyword evidence="5" id="KW-1185">Reference proteome</keyword>
<proteinExistence type="predicted"/>
<organism evidence="4 5">
    <name type="scientific">Camellia sinensis var. sinensis</name>
    <name type="common">China tea</name>
    <dbReference type="NCBI Taxonomy" id="542762"/>
    <lineage>
        <taxon>Eukaryota</taxon>
        <taxon>Viridiplantae</taxon>
        <taxon>Streptophyta</taxon>
        <taxon>Embryophyta</taxon>
        <taxon>Tracheophyta</taxon>
        <taxon>Spermatophyta</taxon>
        <taxon>Magnoliopsida</taxon>
        <taxon>eudicotyledons</taxon>
        <taxon>Gunneridae</taxon>
        <taxon>Pentapetalae</taxon>
        <taxon>asterids</taxon>
        <taxon>Ericales</taxon>
        <taxon>Theaceae</taxon>
        <taxon>Camellia</taxon>
    </lineage>
</organism>
<reference evidence="4 5" key="1">
    <citation type="journal article" date="2018" name="Proc. Natl. Acad. Sci. U.S.A.">
        <title>Draft genome sequence of Camellia sinensis var. sinensis provides insights into the evolution of the tea genome and tea quality.</title>
        <authorList>
            <person name="Wei C."/>
            <person name="Yang H."/>
            <person name="Wang S."/>
            <person name="Zhao J."/>
            <person name="Liu C."/>
            <person name="Gao L."/>
            <person name="Xia E."/>
            <person name="Lu Y."/>
            <person name="Tai Y."/>
            <person name="She G."/>
            <person name="Sun J."/>
            <person name="Cao H."/>
            <person name="Tong W."/>
            <person name="Gao Q."/>
            <person name="Li Y."/>
            <person name="Deng W."/>
            <person name="Jiang X."/>
            <person name="Wang W."/>
            <person name="Chen Q."/>
            <person name="Zhang S."/>
            <person name="Li H."/>
            <person name="Wu J."/>
            <person name="Wang P."/>
            <person name="Li P."/>
            <person name="Shi C."/>
            <person name="Zheng F."/>
            <person name="Jian J."/>
            <person name="Huang B."/>
            <person name="Shan D."/>
            <person name="Shi M."/>
            <person name="Fang C."/>
            <person name="Yue Y."/>
            <person name="Li F."/>
            <person name="Li D."/>
            <person name="Wei S."/>
            <person name="Han B."/>
            <person name="Jiang C."/>
            <person name="Yin Y."/>
            <person name="Xia T."/>
            <person name="Zhang Z."/>
            <person name="Bennetzen J.L."/>
            <person name="Zhao S."/>
            <person name="Wan X."/>
        </authorList>
    </citation>
    <scope>NUCLEOTIDE SEQUENCE [LARGE SCALE GENOMIC DNA]</scope>
    <source>
        <strain evidence="5">cv. Shuchazao</strain>
        <tissue evidence="4">Leaf</tissue>
    </source>
</reference>
<name>A0A4S4EQA5_CAMSN</name>
<gene>
    <name evidence="4" type="ORF">TEA_029288</name>
</gene>
<evidence type="ECO:0000256" key="3">
    <source>
        <dbReference type="SAM" id="MobiDB-lite"/>
    </source>
</evidence>
<evidence type="ECO:0008006" key="6">
    <source>
        <dbReference type="Google" id="ProtNLM"/>
    </source>
</evidence>
<feature type="region of interest" description="Disordered" evidence="3">
    <location>
        <begin position="422"/>
        <end position="465"/>
    </location>
</feature>
<keyword evidence="1" id="KW-0808">Transferase</keyword>
<feature type="region of interest" description="Disordered" evidence="3">
    <location>
        <begin position="1"/>
        <end position="22"/>
    </location>
</feature>
<evidence type="ECO:0000256" key="1">
    <source>
        <dbReference type="ARBA" id="ARBA00022679"/>
    </source>
</evidence>
<feature type="compositionally biased region" description="Basic and acidic residues" evidence="3">
    <location>
        <begin position="422"/>
        <end position="441"/>
    </location>
</feature>
<dbReference type="InterPro" id="IPR023213">
    <property type="entry name" value="CAT-like_dom_sf"/>
</dbReference>
<feature type="compositionally biased region" description="Basic and acidic residues" evidence="3">
    <location>
        <begin position="455"/>
        <end position="465"/>
    </location>
</feature>
<evidence type="ECO:0000313" key="4">
    <source>
        <dbReference type="EMBL" id="THG18939.1"/>
    </source>
</evidence>
<dbReference type="Pfam" id="PF02458">
    <property type="entry name" value="Transferase"/>
    <property type="match status" value="1"/>
</dbReference>
<dbReference type="GO" id="GO:0016747">
    <property type="term" value="F:acyltransferase activity, transferring groups other than amino-acyl groups"/>
    <property type="evidence" value="ECO:0007669"/>
    <property type="project" value="UniProtKB-ARBA"/>
</dbReference>